<name>A0ABS4UWD1_9ACTN</name>
<keyword evidence="5" id="KW-1185">Reference proteome</keyword>
<dbReference type="InterPro" id="IPR006061">
    <property type="entry name" value="SBP_1_CS"/>
</dbReference>
<organism evidence="4 5">
    <name type="scientific">Kribbella aluminosa</name>
    <dbReference type="NCBI Taxonomy" id="416017"/>
    <lineage>
        <taxon>Bacteria</taxon>
        <taxon>Bacillati</taxon>
        <taxon>Actinomycetota</taxon>
        <taxon>Actinomycetes</taxon>
        <taxon>Propionibacteriales</taxon>
        <taxon>Kribbellaceae</taxon>
        <taxon>Kribbella</taxon>
    </lineage>
</organism>
<dbReference type="Pfam" id="PF01547">
    <property type="entry name" value="SBP_bac_1"/>
    <property type="match status" value="1"/>
</dbReference>
<keyword evidence="4" id="KW-0762">Sugar transport</keyword>
<keyword evidence="2" id="KW-0813">Transport</keyword>
<comment type="caution">
    <text evidence="4">The sequence shown here is derived from an EMBL/GenBank/DDBJ whole genome shotgun (WGS) entry which is preliminary data.</text>
</comment>
<dbReference type="Gene3D" id="3.40.190.10">
    <property type="entry name" value="Periplasmic binding protein-like II"/>
    <property type="match status" value="1"/>
</dbReference>
<dbReference type="PANTHER" id="PTHR43649">
    <property type="entry name" value="ARABINOSE-BINDING PROTEIN-RELATED"/>
    <property type="match status" value="1"/>
</dbReference>
<accession>A0ABS4UWD1</accession>
<evidence type="ECO:0000256" key="1">
    <source>
        <dbReference type="ARBA" id="ARBA00008520"/>
    </source>
</evidence>
<evidence type="ECO:0000256" key="2">
    <source>
        <dbReference type="ARBA" id="ARBA00022448"/>
    </source>
</evidence>
<keyword evidence="3" id="KW-0732">Signal</keyword>
<comment type="similarity">
    <text evidence="1">Belongs to the bacterial solute-binding protein 1 family.</text>
</comment>
<protein>
    <submittedName>
        <fullName evidence="4">Multiple sugar transport system substrate-binding protein</fullName>
    </submittedName>
</protein>
<gene>
    <name evidence="4" type="ORF">JOF29_007046</name>
</gene>
<dbReference type="InterPro" id="IPR050490">
    <property type="entry name" value="Bact_solute-bd_prot1"/>
</dbReference>
<evidence type="ECO:0000313" key="5">
    <source>
        <dbReference type="Proteomes" id="UP000755585"/>
    </source>
</evidence>
<evidence type="ECO:0000256" key="3">
    <source>
        <dbReference type="ARBA" id="ARBA00022729"/>
    </source>
</evidence>
<dbReference type="InterPro" id="IPR006059">
    <property type="entry name" value="SBP"/>
</dbReference>
<evidence type="ECO:0000313" key="4">
    <source>
        <dbReference type="EMBL" id="MBP2355936.1"/>
    </source>
</evidence>
<dbReference type="Proteomes" id="UP000755585">
    <property type="component" value="Unassembled WGS sequence"/>
</dbReference>
<sequence length="420" mass="45134">MKRFEKREPSITVKTTVLPLAEFKQTLATQLAAGTAPELIFSQTSHKPDQIVALDKYLDKPNPYVAGSKRWLDGFTQDYFGPHATAARNAANNYEFIPFNLYIFGLYYNKDAFAKAGVDAAPTTYGELIAACGKLKQAGYTPLAYDNSWIAQNSTVKPIMSMLLTKHFEQLNQFAADGTPGSSTQISKKDFAKAILTGEFTPEKAPEIGAGLELAKKVVDECATKNWSGVSSTGAAFTGGQEFLSGKAAMSFGANFSANNLADTQWKWATMPFPTITKEDSPLSTGEKARLGATVGGTSYMIPSYIRGAKLDATIKFLQYVSSPEGAQPWLNKTGGIPSLTKAAPAPGLEGLTAGEWALSPTVPDPQFVPKALSGQGIYTGYLTGTKSLDQQLADMHKQWVDTAKELAADGAWTDSWAKG</sequence>
<proteinExistence type="inferred from homology"/>
<dbReference type="EMBL" id="JAGINT010000002">
    <property type="protein sequence ID" value="MBP2355936.1"/>
    <property type="molecule type" value="Genomic_DNA"/>
</dbReference>
<dbReference type="SUPFAM" id="SSF53850">
    <property type="entry name" value="Periplasmic binding protein-like II"/>
    <property type="match status" value="1"/>
</dbReference>
<dbReference type="PROSITE" id="PS01037">
    <property type="entry name" value="SBP_BACTERIAL_1"/>
    <property type="match status" value="1"/>
</dbReference>
<reference evidence="4 5" key="1">
    <citation type="submission" date="2021-03" db="EMBL/GenBank/DDBJ databases">
        <title>Sequencing the genomes of 1000 actinobacteria strains.</title>
        <authorList>
            <person name="Klenk H.-P."/>
        </authorList>
    </citation>
    <scope>NUCLEOTIDE SEQUENCE [LARGE SCALE GENOMIC DNA]</scope>
    <source>
        <strain evidence="4 5">DSM 18824</strain>
    </source>
</reference>